<accession>A0A3S4I8L2</accession>
<evidence type="ECO:0000313" key="3">
    <source>
        <dbReference type="Proteomes" id="UP000270272"/>
    </source>
</evidence>
<dbReference type="InterPro" id="IPR052966">
    <property type="entry name" value="Beta-lactamase_Reg"/>
</dbReference>
<dbReference type="EMBL" id="LR134204">
    <property type="protein sequence ID" value="VEB93295.1"/>
    <property type="molecule type" value="Genomic_DNA"/>
</dbReference>
<protein>
    <submittedName>
        <fullName evidence="2">Regulatory protein AmpE</fullName>
    </submittedName>
</protein>
<evidence type="ECO:0000256" key="1">
    <source>
        <dbReference type="SAM" id="Phobius"/>
    </source>
</evidence>
<dbReference type="PANTHER" id="PTHR38684">
    <property type="entry name" value="PROTEIN AMPE"/>
    <property type="match status" value="1"/>
</dbReference>
<dbReference type="PANTHER" id="PTHR38684:SF1">
    <property type="entry name" value="PROTEIN AMPE"/>
    <property type="match status" value="1"/>
</dbReference>
<dbReference type="Pfam" id="PF17113">
    <property type="entry name" value="AmpE"/>
    <property type="match status" value="1"/>
</dbReference>
<feature type="transmembrane region" description="Helical" evidence="1">
    <location>
        <begin position="27"/>
        <end position="45"/>
    </location>
</feature>
<sequence>MANELTLIHGVPPDCNEREFLRELQNALLWINFRFYLAPLFWFIVGGRGGR</sequence>
<name>A0A3S4I8L2_CITKO</name>
<dbReference type="GO" id="GO:0005886">
    <property type="term" value="C:plasma membrane"/>
    <property type="evidence" value="ECO:0007669"/>
    <property type="project" value="TreeGrafter"/>
</dbReference>
<evidence type="ECO:0000313" key="2">
    <source>
        <dbReference type="EMBL" id="VEB93295.1"/>
    </source>
</evidence>
<keyword evidence="1" id="KW-0472">Membrane</keyword>
<gene>
    <name evidence="2" type="primary">ampE_2</name>
    <name evidence="2" type="ORF">NCTC11075_04175</name>
</gene>
<dbReference type="Proteomes" id="UP000270272">
    <property type="component" value="Chromosome"/>
</dbReference>
<keyword evidence="1" id="KW-1133">Transmembrane helix</keyword>
<dbReference type="GO" id="GO:0046677">
    <property type="term" value="P:response to antibiotic"/>
    <property type="evidence" value="ECO:0007669"/>
    <property type="project" value="TreeGrafter"/>
</dbReference>
<organism evidence="2 3">
    <name type="scientific">Citrobacter koseri</name>
    <name type="common">Citrobacter diversus</name>
    <dbReference type="NCBI Taxonomy" id="545"/>
    <lineage>
        <taxon>Bacteria</taxon>
        <taxon>Pseudomonadati</taxon>
        <taxon>Pseudomonadota</taxon>
        <taxon>Gammaproteobacteria</taxon>
        <taxon>Enterobacterales</taxon>
        <taxon>Enterobacteriaceae</taxon>
        <taxon>Citrobacter</taxon>
    </lineage>
</organism>
<proteinExistence type="predicted"/>
<keyword evidence="1" id="KW-0812">Transmembrane</keyword>
<dbReference type="AlphaFoldDB" id="A0A3S4I8L2"/>
<reference evidence="2 3" key="1">
    <citation type="submission" date="2018-12" db="EMBL/GenBank/DDBJ databases">
        <authorList>
            <consortium name="Pathogen Informatics"/>
        </authorList>
    </citation>
    <scope>NUCLEOTIDE SEQUENCE [LARGE SCALE GENOMIC DNA]</scope>
    <source>
        <strain evidence="2 3">NCTC11075</strain>
    </source>
</reference>
<dbReference type="InterPro" id="IPR031347">
    <property type="entry name" value="AmpE"/>
</dbReference>